<dbReference type="Proteomes" id="UP000477911">
    <property type="component" value="Unassembled WGS sequence"/>
</dbReference>
<evidence type="ECO:0000313" key="2">
    <source>
        <dbReference type="EMBL" id="MXN19657.1"/>
    </source>
</evidence>
<keyword evidence="3" id="KW-1185">Reference proteome</keyword>
<dbReference type="InterPro" id="IPR025337">
    <property type="entry name" value="Questin_oxidase-like"/>
</dbReference>
<evidence type="ECO:0000256" key="1">
    <source>
        <dbReference type="ARBA" id="ARBA00023002"/>
    </source>
</evidence>
<gene>
    <name evidence="2" type="ORF">GR170_17625</name>
</gene>
<dbReference type="GO" id="GO:0016491">
    <property type="term" value="F:oxidoreductase activity"/>
    <property type="evidence" value="ECO:0007669"/>
    <property type="project" value="UniProtKB-KW"/>
</dbReference>
<dbReference type="EMBL" id="WUMU01000019">
    <property type="protein sequence ID" value="MXN19657.1"/>
    <property type="molecule type" value="Genomic_DNA"/>
</dbReference>
<accession>A0A6L7G7T3</accession>
<dbReference type="PANTHER" id="PTHR35870:SF1">
    <property type="entry name" value="PROTEIN, PUTATIVE (AFU_ORTHOLOGUE AFUA_5G03330)-RELATED"/>
    <property type="match status" value="1"/>
</dbReference>
<dbReference type="Pfam" id="PF14027">
    <property type="entry name" value="Questin_oxidase"/>
    <property type="match status" value="1"/>
</dbReference>
<protein>
    <submittedName>
        <fullName evidence="2">DUF4243 domain-containing protein</fullName>
    </submittedName>
</protein>
<evidence type="ECO:0000313" key="3">
    <source>
        <dbReference type="Proteomes" id="UP000477911"/>
    </source>
</evidence>
<proteinExistence type="predicted"/>
<sequence length="336" mass="36345">MTLSDTLDRARTDSVEFPTMLANHAPMVLVALKRMGASEARRAAWYEGYRASHALPAPPPPVAPLTRATWTEALGDRSRETDARAFFRAEVARMGVDACLRLYLPRLAPGMAGSALHPLMRLAYALIDGDAPAVGDALGYWVCTYLAVPRAAGGPVTSDPVEVLAGVAALPGVRDYRVEIDLLWKNIEAVSALPGFADLAGQMQPCPQAARRMARAALALYAGTMDFSALHAVTGLHWLRLLRPHVDDPEALYPQFWAVIAALVPKIGFPDLPCAETLARLRALQAPDWPEIFATACASEDEHDISLTYSAAQEEAVWGDPLYRVVAARRVGLLPC</sequence>
<name>A0A6L7G7T3_9RHOB</name>
<organism evidence="2 3">
    <name type="scientific">Pseudooceanicola albus</name>
    <dbReference type="NCBI Taxonomy" id="2692189"/>
    <lineage>
        <taxon>Bacteria</taxon>
        <taxon>Pseudomonadati</taxon>
        <taxon>Pseudomonadota</taxon>
        <taxon>Alphaproteobacteria</taxon>
        <taxon>Rhodobacterales</taxon>
        <taxon>Paracoccaceae</taxon>
        <taxon>Pseudooceanicola</taxon>
    </lineage>
</organism>
<dbReference type="RefSeq" id="WP_160895773.1">
    <property type="nucleotide sequence ID" value="NZ_WUMU01000019.1"/>
</dbReference>
<dbReference type="PANTHER" id="PTHR35870">
    <property type="entry name" value="PROTEIN, PUTATIVE (AFU_ORTHOLOGUE AFUA_5G03330)-RELATED"/>
    <property type="match status" value="1"/>
</dbReference>
<comment type="caution">
    <text evidence="2">The sequence shown here is derived from an EMBL/GenBank/DDBJ whole genome shotgun (WGS) entry which is preliminary data.</text>
</comment>
<keyword evidence="1" id="KW-0560">Oxidoreductase</keyword>
<reference evidence="2 3" key="1">
    <citation type="submission" date="2019-12" db="EMBL/GenBank/DDBJ databases">
        <authorList>
            <person name="Li M."/>
        </authorList>
    </citation>
    <scope>NUCLEOTIDE SEQUENCE [LARGE SCALE GENOMIC DNA]</scope>
    <source>
        <strain evidence="2 3">GBMRC 2024</strain>
    </source>
</reference>
<dbReference type="AlphaFoldDB" id="A0A6L7G7T3"/>